<evidence type="ECO:0000313" key="3">
    <source>
        <dbReference type="Proteomes" id="UP000245369"/>
    </source>
</evidence>
<accession>A0ABM6W856</accession>
<keyword evidence="3" id="KW-1185">Reference proteome</keyword>
<evidence type="ECO:0000256" key="1">
    <source>
        <dbReference type="SAM" id="Phobius"/>
    </source>
</evidence>
<gene>
    <name evidence="2" type="ORF">DK182_07405</name>
</gene>
<dbReference type="RefSeq" id="WP_002962143.1">
    <property type="nucleotide sequence ID" value="NZ_CP029490.1"/>
</dbReference>
<keyword evidence="1" id="KW-0472">Membrane</keyword>
<reference evidence="2 3" key="1">
    <citation type="submission" date="2018-05" db="EMBL/GenBank/DDBJ databases">
        <title>Complete genome sequences of Streptococcus sobrinus.</title>
        <authorList>
            <person name="Sales M."/>
            <person name="Jensen P.A."/>
        </authorList>
    </citation>
    <scope>NUCLEOTIDE SEQUENCE [LARGE SCALE GENOMIC DNA]</scope>
    <source>
        <strain evidence="2 3">SL1</strain>
    </source>
</reference>
<sequence length="79" mass="7947">MNTAALATMAFDKFEVADRPVLSNIEGGTDMDGVLQNAAISLGACGTALAFAATAPLITTVAIGVGIGAICLEYKSLLD</sequence>
<organism evidence="2 3">
    <name type="scientific">Streptococcus sobrinus</name>
    <dbReference type="NCBI Taxonomy" id="1310"/>
    <lineage>
        <taxon>Bacteria</taxon>
        <taxon>Bacillati</taxon>
        <taxon>Bacillota</taxon>
        <taxon>Bacilli</taxon>
        <taxon>Lactobacillales</taxon>
        <taxon>Streptococcaceae</taxon>
        <taxon>Streptococcus</taxon>
    </lineage>
</organism>
<proteinExistence type="predicted"/>
<dbReference type="GeneID" id="93924333"/>
<keyword evidence="1" id="KW-0812">Transmembrane</keyword>
<keyword evidence="1" id="KW-1133">Transmembrane helix</keyword>
<protein>
    <submittedName>
        <fullName evidence="2">Uncharacterized protein</fullName>
    </submittedName>
</protein>
<feature type="transmembrane region" description="Helical" evidence="1">
    <location>
        <begin position="39"/>
        <end position="72"/>
    </location>
</feature>
<name>A0ABM6W856_9STRE</name>
<dbReference type="EMBL" id="CP029490">
    <property type="protein sequence ID" value="AWN21181.1"/>
    <property type="molecule type" value="Genomic_DNA"/>
</dbReference>
<dbReference type="Proteomes" id="UP000245369">
    <property type="component" value="Chromosome"/>
</dbReference>
<evidence type="ECO:0000313" key="2">
    <source>
        <dbReference type="EMBL" id="AWN21181.1"/>
    </source>
</evidence>